<dbReference type="EMBL" id="CAADRA010006749">
    <property type="protein sequence ID" value="VFT96661.1"/>
    <property type="molecule type" value="Genomic_DNA"/>
</dbReference>
<evidence type="ECO:0000256" key="12">
    <source>
        <dbReference type="RuleBase" id="RU361193"/>
    </source>
</evidence>
<dbReference type="GO" id="GO:0005783">
    <property type="term" value="C:endoplasmic reticulum"/>
    <property type="evidence" value="ECO:0007669"/>
    <property type="project" value="TreeGrafter"/>
</dbReference>
<comment type="pathway">
    <text evidence="2">Protein modification; protein glycosylation.</text>
</comment>
<dbReference type="EC" id="3.2.1.-" evidence="12"/>
<evidence type="ECO:0000256" key="7">
    <source>
        <dbReference type="ARBA" id="ARBA00023157"/>
    </source>
</evidence>
<comment type="catalytic activity">
    <reaction evidence="9">
        <text>N(4)-(alpha-D-Man-(1-&gt;2)-alpha-D-Man-(1-&gt;2)-alpha-D-Man-(1-&gt;3)-[alpha-D-Man-(1-&gt;2)-alpha-D-Man-(1-&gt;3)-[alpha-D-Man-(1-&gt;2)-alpha-D-Man-(1-&gt;6)]-alpha-D-Man-(1-&gt;6)]-beta-D-Man-(1-&gt;4)-beta-D-GlcNAc-(1-&gt;4)-beta-D-GlcNAc)-L-asparaginyl-[protein] (N-glucan mannose isomer 9A1,2,3B1,2,3) + 4 H2O = N(4)-(alpha-D-Man-(1-&gt;3)-[alpha-D-Man-(1-&gt;3)-[alpha-D-Man-(1-&gt;6)]-alpha-D-Man-(1-&gt;6)]-beta-D-Man-(1-&gt;4)-beta-D-GlcNAc-(1-&gt;4)-beta-D-GlcNAc)-L-asparaginyl-[protein] (N-glucan mannose isomer 5A1,2) + 4 beta-D-mannose</text>
        <dbReference type="Rhea" id="RHEA:56008"/>
        <dbReference type="Rhea" id="RHEA-COMP:14356"/>
        <dbReference type="Rhea" id="RHEA-COMP:14367"/>
        <dbReference type="ChEBI" id="CHEBI:15377"/>
        <dbReference type="ChEBI" id="CHEBI:28563"/>
        <dbReference type="ChEBI" id="CHEBI:59087"/>
        <dbReference type="ChEBI" id="CHEBI:139493"/>
        <dbReference type="EC" id="3.2.1.113"/>
    </reaction>
</comment>
<accession>A0A485LEK2</accession>
<sequence length="539" mass="61601">MAWAIFCLVGLHLFNPGWLSESNLYEATLTEHDQNPSLRNHLNKCYTRNRTKFYSKSPSIEYSGDQKRVVEAVVWAWSGYKKYAFGHDVLDTATMKGVAWLNHDIGLTLIDSLDTMFLLGMTNEFQESLLWVREVFPEKLQKGGVVSVFETTIRVLGGLLSAYHLSGERHVLDAAVTLADSLSQSFNTLSGIPLSLINLTDGVGHEQSTLAQIGTLQLEFKYLAQLTCNNNYRVYVEHIMNSLLQEMTQYYPDGLLPIQISDEGRIDSTSIISFGANGDSYYEYLLKQWIFSDKKDDKYKLAYEMAIKSMKEKMVRKAVGLSNLTILGDLSLNKDGTRSFEAKMQHLACFVPGMLALGFFHGMPIWHLELAKELMQTCFVMYDEMESGLAADEAYFQVENEKNVSPKHNARLKHNNPNYSPNYNAKDFLVPTQNENILRPEAVESLMILYRVTHDEMYRSWGRKILDAFELGCQIPEGGFSGVMEVHLKNPYHNDKVMESFFIAETLKYLFLLFSDDDILPLDEYVFNTEAHPFPIFRH</sequence>
<evidence type="ECO:0000256" key="4">
    <source>
        <dbReference type="ARBA" id="ARBA00022723"/>
    </source>
</evidence>
<dbReference type="Pfam" id="PF01532">
    <property type="entry name" value="Glyco_hydro_47"/>
    <property type="match status" value="1"/>
</dbReference>
<name>A0A485LEK2_9STRA</name>
<evidence type="ECO:0000256" key="10">
    <source>
        <dbReference type="PIRSR" id="PIRSR601382-2"/>
    </source>
</evidence>
<dbReference type="AlphaFoldDB" id="A0A485LEK2"/>
<dbReference type="EMBL" id="VJMH01006726">
    <property type="protein sequence ID" value="KAF0688408.1"/>
    <property type="molecule type" value="Genomic_DNA"/>
</dbReference>
<dbReference type="SUPFAM" id="SSF48225">
    <property type="entry name" value="Seven-hairpin glycosidases"/>
    <property type="match status" value="1"/>
</dbReference>
<dbReference type="OrthoDB" id="8118055at2759"/>
<evidence type="ECO:0000256" key="1">
    <source>
        <dbReference type="ARBA" id="ARBA00001913"/>
    </source>
</evidence>
<feature type="chain" id="PRO_5033437502" description="alpha-1,2-Mannosidase" evidence="13">
    <location>
        <begin position="20"/>
        <end position="539"/>
    </location>
</feature>
<evidence type="ECO:0000256" key="6">
    <source>
        <dbReference type="ARBA" id="ARBA00022837"/>
    </source>
</evidence>
<reference evidence="14" key="2">
    <citation type="submission" date="2019-06" db="EMBL/GenBank/DDBJ databases">
        <title>Genomics analysis of Aphanomyces spp. identifies a new class of oomycete effector associated with host adaptation.</title>
        <authorList>
            <person name="Gaulin E."/>
        </authorList>
    </citation>
    <scope>NUCLEOTIDE SEQUENCE</scope>
    <source>
        <strain evidence="14">CBS 578.67</strain>
    </source>
</reference>
<proteinExistence type="inferred from homology"/>
<evidence type="ECO:0000256" key="5">
    <source>
        <dbReference type="ARBA" id="ARBA00022801"/>
    </source>
</evidence>
<comment type="cofactor">
    <cofactor evidence="1 10">
        <name>Ca(2+)</name>
        <dbReference type="ChEBI" id="CHEBI:29108"/>
    </cofactor>
</comment>
<dbReference type="GO" id="GO:0016020">
    <property type="term" value="C:membrane"/>
    <property type="evidence" value="ECO:0007669"/>
    <property type="project" value="InterPro"/>
</dbReference>
<evidence type="ECO:0000313" key="16">
    <source>
        <dbReference type="Proteomes" id="UP000332933"/>
    </source>
</evidence>
<keyword evidence="6 10" id="KW-0106">Calcium</keyword>
<keyword evidence="16" id="KW-1185">Reference proteome</keyword>
<evidence type="ECO:0000256" key="11">
    <source>
        <dbReference type="PIRSR" id="PIRSR601382-3"/>
    </source>
</evidence>
<keyword evidence="7 11" id="KW-1015">Disulfide bond</keyword>
<evidence type="ECO:0000256" key="2">
    <source>
        <dbReference type="ARBA" id="ARBA00004922"/>
    </source>
</evidence>
<evidence type="ECO:0000256" key="13">
    <source>
        <dbReference type="SAM" id="SignalP"/>
    </source>
</evidence>
<dbReference type="GO" id="GO:0005509">
    <property type="term" value="F:calcium ion binding"/>
    <property type="evidence" value="ECO:0007669"/>
    <property type="project" value="InterPro"/>
</dbReference>
<dbReference type="PANTHER" id="PTHR11742:SF55">
    <property type="entry name" value="ENDOPLASMIC RETICULUM MANNOSYL-OLIGOSACCHARIDE 1,2-ALPHA-MANNOSIDASE"/>
    <property type="match status" value="1"/>
</dbReference>
<dbReference type="InterPro" id="IPR001382">
    <property type="entry name" value="Glyco_hydro_47"/>
</dbReference>
<reference evidence="15 16" key="1">
    <citation type="submission" date="2019-03" db="EMBL/GenBank/DDBJ databases">
        <authorList>
            <person name="Gaulin E."/>
            <person name="Dumas B."/>
        </authorList>
    </citation>
    <scope>NUCLEOTIDE SEQUENCE [LARGE SCALE GENOMIC DNA]</scope>
    <source>
        <strain evidence="15">CBS 568.67</strain>
    </source>
</reference>
<dbReference type="Proteomes" id="UP000332933">
    <property type="component" value="Unassembled WGS sequence"/>
</dbReference>
<dbReference type="PANTHER" id="PTHR11742">
    <property type="entry name" value="MANNOSYL-OLIGOSACCHARIDE ALPHA-1,2-MANNOSIDASE-RELATED"/>
    <property type="match status" value="1"/>
</dbReference>
<dbReference type="InterPro" id="IPR036026">
    <property type="entry name" value="Seven-hairpin_glycosidases"/>
</dbReference>
<evidence type="ECO:0000313" key="14">
    <source>
        <dbReference type="EMBL" id="KAF0688408.1"/>
    </source>
</evidence>
<comment type="similarity">
    <text evidence="3 12">Belongs to the glycosyl hydrolase 47 family.</text>
</comment>
<dbReference type="InterPro" id="IPR012341">
    <property type="entry name" value="6hp_glycosidase-like_sf"/>
</dbReference>
<feature type="disulfide bond" evidence="11">
    <location>
        <begin position="349"/>
        <end position="378"/>
    </location>
</feature>
<dbReference type="InterPro" id="IPR050749">
    <property type="entry name" value="Glycosyl_Hydrolase_47"/>
</dbReference>
<keyword evidence="5 12" id="KW-0378">Hydrolase</keyword>
<evidence type="ECO:0000256" key="9">
    <source>
        <dbReference type="ARBA" id="ARBA00048605"/>
    </source>
</evidence>
<evidence type="ECO:0000313" key="15">
    <source>
        <dbReference type="EMBL" id="VFT96661.1"/>
    </source>
</evidence>
<protein>
    <recommendedName>
        <fullName evidence="12">alpha-1,2-Mannosidase</fullName>
        <ecNumber evidence="12">3.2.1.-</ecNumber>
    </recommendedName>
</protein>
<keyword evidence="4 10" id="KW-0479">Metal-binding</keyword>
<evidence type="ECO:0000256" key="3">
    <source>
        <dbReference type="ARBA" id="ARBA00007658"/>
    </source>
</evidence>
<dbReference type="Gene3D" id="1.50.10.10">
    <property type="match status" value="1"/>
</dbReference>
<keyword evidence="13" id="KW-0732">Signal</keyword>
<organism evidence="15 16">
    <name type="scientific">Aphanomyces stellatus</name>
    <dbReference type="NCBI Taxonomy" id="120398"/>
    <lineage>
        <taxon>Eukaryota</taxon>
        <taxon>Sar</taxon>
        <taxon>Stramenopiles</taxon>
        <taxon>Oomycota</taxon>
        <taxon>Saprolegniomycetes</taxon>
        <taxon>Saprolegniales</taxon>
        <taxon>Verrucalvaceae</taxon>
        <taxon>Aphanomyces</taxon>
    </lineage>
</organism>
<feature type="binding site" evidence="10">
    <location>
        <position position="529"/>
    </location>
    <ligand>
        <name>Ca(2+)</name>
        <dbReference type="ChEBI" id="CHEBI:29108"/>
    </ligand>
</feature>
<gene>
    <name evidence="15" type="primary">Aste57867_19964</name>
    <name evidence="14" type="ORF">As57867_019898</name>
    <name evidence="15" type="ORF">ASTE57867_19964</name>
</gene>
<keyword evidence="12" id="KW-0326">Glycosidase</keyword>
<dbReference type="PRINTS" id="PR00747">
    <property type="entry name" value="GLYHDRLASE47"/>
</dbReference>
<dbReference type="GO" id="GO:0004571">
    <property type="term" value="F:mannosyl-oligosaccharide 1,2-alpha-mannosidase activity"/>
    <property type="evidence" value="ECO:0007669"/>
    <property type="project" value="UniProtKB-EC"/>
</dbReference>
<feature type="signal peptide" evidence="13">
    <location>
        <begin position="1"/>
        <end position="19"/>
    </location>
</feature>
<comment type="catalytic activity">
    <reaction evidence="8">
        <text>N(4)-(alpha-D-Man-(1-&gt;2)-alpha-D-Man-(1-&gt;2)-alpha-D-Man-(1-&gt;3)-[alpha-D-Man-(1-&gt;3)-[alpha-D-Man-(1-&gt;2)-alpha-D-Man-(1-&gt;6)]-alpha-D-Man-(1-&gt;6)]-beta-D-Man-(1-&gt;4)-beta-D-GlcNAc-(1-&gt;4)-beta-D-GlcNAc)-L-asparaginyl-[protein] (N-glucan mannose isomer 8A1,2,3B1,3) + 3 H2O = N(4)-(alpha-D-Man-(1-&gt;3)-[alpha-D-Man-(1-&gt;3)-[alpha-D-Man-(1-&gt;6)]-alpha-D-Man-(1-&gt;6)]-beta-D-Man-(1-&gt;4)-beta-D-GlcNAc-(1-&gt;4)-beta-D-GlcNAc)-L-asparaginyl-[protein] (N-glucan mannose isomer 5A1,2) + 3 beta-D-mannose</text>
        <dbReference type="Rhea" id="RHEA:56028"/>
        <dbReference type="Rhea" id="RHEA-COMP:14358"/>
        <dbReference type="Rhea" id="RHEA-COMP:14367"/>
        <dbReference type="ChEBI" id="CHEBI:15377"/>
        <dbReference type="ChEBI" id="CHEBI:28563"/>
        <dbReference type="ChEBI" id="CHEBI:59087"/>
        <dbReference type="ChEBI" id="CHEBI:60628"/>
        <dbReference type="EC" id="3.2.1.113"/>
    </reaction>
</comment>
<dbReference type="GO" id="GO:0005975">
    <property type="term" value="P:carbohydrate metabolic process"/>
    <property type="evidence" value="ECO:0007669"/>
    <property type="project" value="InterPro"/>
</dbReference>
<evidence type="ECO:0000256" key="8">
    <source>
        <dbReference type="ARBA" id="ARBA00047669"/>
    </source>
</evidence>